<accession>A0ABQ6CQD7</accession>
<gene>
    <name evidence="2" type="ORF">GCM10007874_50150</name>
</gene>
<dbReference type="RefSeq" id="WP_284314997.1">
    <property type="nucleotide sequence ID" value="NZ_BSPC01000057.1"/>
</dbReference>
<dbReference type="PROSITE" id="PS51318">
    <property type="entry name" value="TAT"/>
    <property type="match status" value="1"/>
</dbReference>
<evidence type="ECO:0000313" key="2">
    <source>
        <dbReference type="EMBL" id="GLS21998.1"/>
    </source>
</evidence>
<proteinExistence type="predicted"/>
<organism evidence="2 3">
    <name type="scientific">Labrys miyagiensis</name>
    <dbReference type="NCBI Taxonomy" id="346912"/>
    <lineage>
        <taxon>Bacteria</taxon>
        <taxon>Pseudomonadati</taxon>
        <taxon>Pseudomonadota</taxon>
        <taxon>Alphaproteobacteria</taxon>
        <taxon>Hyphomicrobiales</taxon>
        <taxon>Xanthobacteraceae</taxon>
        <taxon>Labrys</taxon>
    </lineage>
</organism>
<sequence>MQVIQNRRHFLTGFSAAVATLASAAVARAEPPPEITRVRLPVFVRIADCLSPIYVSEDLLRAEGFTEVTFVSSGTGPDSSDWLEHDEIDFDWNFPPSHIRSIAKGVPITVLTGAHVGCLELMANDRINGVTDLKGKRVGVDAVNGNPYLLVMMMAAYVGLDPVHDIEWVATPDPVEAFAEGKIDAFLATPPQPQVMRERKLGHVILKTAVDRPWSHYYCCMLASGAQYAQRYPVATKRVLRALLKAVDLCVSDPERVARVAVEKGFGSRYDYTLQTMTDARYDTWRDYDPEDTIRFYALRLQETGMIKASPQEIIANGTNWRFHDELRRELKT</sequence>
<dbReference type="Gene3D" id="3.40.190.10">
    <property type="entry name" value="Periplasmic binding protein-like II"/>
    <property type="match status" value="2"/>
</dbReference>
<feature type="chain" id="PRO_5045122744" evidence="1">
    <location>
        <begin position="25"/>
        <end position="333"/>
    </location>
</feature>
<dbReference type="Pfam" id="PF13379">
    <property type="entry name" value="NMT1_2"/>
    <property type="match status" value="1"/>
</dbReference>
<dbReference type="InterPro" id="IPR006311">
    <property type="entry name" value="TAT_signal"/>
</dbReference>
<feature type="signal peptide" evidence="1">
    <location>
        <begin position="1"/>
        <end position="24"/>
    </location>
</feature>
<evidence type="ECO:0000313" key="3">
    <source>
        <dbReference type="Proteomes" id="UP001156882"/>
    </source>
</evidence>
<protein>
    <submittedName>
        <fullName evidence="2">ABC transporter substrate-binding protein</fullName>
    </submittedName>
</protein>
<comment type="caution">
    <text evidence="2">The sequence shown here is derived from an EMBL/GenBank/DDBJ whole genome shotgun (WGS) entry which is preliminary data.</text>
</comment>
<dbReference type="Proteomes" id="UP001156882">
    <property type="component" value="Unassembled WGS sequence"/>
</dbReference>
<name>A0ABQ6CQD7_9HYPH</name>
<dbReference type="PANTHER" id="PTHR30024">
    <property type="entry name" value="ALIPHATIC SULFONATES-BINDING PROTEIN-RELATED"/>
    <property type="match status" value="1"/>
</dbReference>
<dbReference type="SUPFAM" id="SSF53850">
    <property type="entry name" value="Periplasmic binding protein-like II"/>
    <property type="match status" value="1"/>
</dbReference>
<keyword evidence="3" id="KW-1185">Reference proteome</keyword>
<evidence type="ECO:0000256" key="1">
    <source>
        <dbReference type="SAM" id="SignalP"/>
    </source>
</evidence>
<dbReference type="EMBL" id="BSPC01000057">
    <property type="protein sequence ID" value="GLS21998.1"/>
    <property type="molecule type" value="Genomic_DNA"/>
</dbReference>
<keyword evidence="1" id="KW-0732">Signal</keyword>
<reference evidence="3" key="1">
    <citation type="journal article" date="2019" name="Int. J. Syst. Evol. Microbiol.">
        <title>The Global Catalogue of Microorganisms (GCM) 10K type strain sequencing project: providing services to taxonomists for standard genome sequencing and annotation.</title>
        <authorList>
            <consortium name="The Broad Institute Genomics Platform"/>
            <consortium name="The Broad Institute Genome Sequencing Center for Infectious Disease"/>
            <person name="Wu L."/>
            <person name="Ma J."/>
        </authorList>
    </citation>
    <scope>NUCLEOTIDE SEQUENCE [LARGE SCALE GENOMIC DNA]</scope>
    <source>
        <strain evidence="3">NBRC 101365</strain>
    </source>
</reference>